<dbReference type="Pfam" id="PF13962">
    <property type="entry name" value="PGG"/>
    <property type="match status" value="1"/>
</dbReference>
<dbReference type="InterPro" id="IPR036770">
    <property type="entry name" value="Ankyrin_rpt-contain_sf"/>
</dbReference>
<dbReference type="Proteomes" id="UP000823388">
    <property type="component" value="Chromosome 2K"/>
</dbReference>
<accession>A0A8T0WDK5</accession>
<evidence type="ECO:0000256" key="4">
    <source>
        <dbReference type="ARBA" id="ARBA00022989"/>
    </source>
</evidence>
<name>A0A8T0WDK5_PANVG</name>
<feature type="transmembrane region" description="Helical" evidence="7">
    <location>
        <begin position="570"/>
        <end position="594"/>
    </location>
</feature>
<comment type="caution">
    <text evidence="9">The sequence shown here is derived from an EMBL/GenBank/DDBJ whole genome shotgun (WGS) entry which is preliminary data.</text>
</comment>
<sequence>MALLPRLRGIPMGHRVVLTAIVNNGGCPSSKKMPAKSMTTVCAIKGTTAKKLLGTFTAMHPLLFAAACKGDMIELSYLLDREQPAPSQDFLELLAAYTSGCCPNGSSLGLQRPAATDLEQGTTVEAPSPASLLQGVTMEGDTALHVVAANGDSEVFMNCADLIHGKDRTFLSKQNTKGDTPLHCAVRAGNSQMLSHLADLARSDGMLEDLVRKENCSKETVLHEAVRIGDDQIVKSLLTADPELACFPMDGTSALYLAISLGEDNIAKMLHEESRDKVVSYLGPNGQNALHAAVLRGPVLTRRLLEWEEDLATKADENGSTPLHFAAGRRKCSRLVLEANTAALYQRDRQGLCPIHVAASEGAAEIVAMFVKRCHGSSRLRDAKGRTFLHVAVEKERCSVVSYACGLKASLALILNMQDNDGNTALHLAVKAMHFGMVCGLVGTREVNLNLTNAEGETPLDTAEYMIPLVWFGCKDRARNIHYLLKITGATSGASRRDHFKEKCENIHGAKADRESKQAKVLKESSQSLVVGSVLVATATFGAAFAMPGGYRQDDHSNGGTPTLASSDSFAGFVTANATAFMFSSVATAGFMYSGNSKGDLLQREAYFSASTFFLHASVVIMGVAFSLGMEAVLGPVSPGIVGNILTMVGYYLAFTHCRHYLEKWKLMAKPIWIRKGSIWALWRPVWILLVLVFMGFIPSLYLWEGHLLNTPSRK</sequence>
<keyword evidence="5" id="KW-0040">ANK repeat</keyword>
<dbReference type="Gene3D" id="1.25.40.20">
    <property type="entry name" value="Ankyrin repeat-containing domain"/>
    <property type="match status" value="1"/>
</dbReference>
<feature type="transmembrane region" description="Helical" evidence="7">
    <location>
        <begin position="529"/>
        <end position="550"/>
    </location>
</feature>
<dbReference type="SUPFAM" id="SSF48403">
    <property type="entry name" value="Ankyrin repeat"/>
    <property type="match status" value="2"/>
</dbReference>
<feature type="domain" description="PGG" evidence="8">
    <location>
        <begin position="520"/>
        <end position="630"/>
    </location>
</feature>
<protein>
    <recommendedName>
        <fullName evidence="8">PGG domain-containing protein</fullName>
    </recommendedName>
</protein>
<keyword evidence="2 7" id="KW-0812">Transmembrane</keyword>
<dbReference type="Pfam" id="PF12796">
    <property type="entry name" value="Ank_2"/>
    <property type="match status" value="1"/>
</dbReference>
<evidence type="ECO:0000256" key="6">
    <source>
        <dbReference type="ARBA" id="ARBA00023136"/>
    </source>
</evidence>
<gene>
    <name evidence="9" type="ORF">PVAP13_2KG168432</name>
</gene>
<proteinExistence type="predicted"/>
<feature type="transmembrane region" description="Helical" evidence="7">
    <location>
        <begin position="606"/>
        <end position="629"/>
    </location>
</feature>
<feature type="transmembrane region" description="Helical" evidence="7">
    <location>
        <begin position="682"/>
        <end position="704"/>
    </location>
</feature>
<comment type="subcellular location">
    <subcellularLocation>
        <location evidence="1">Membrane</location>
        <topology evidence="1">Multi-pass membrane protein</topology>
    </subcellularLocation>
</comment>
<evidence type="ECO:0000313" key="10">
    <source>
        <dbReference type="Proteomes" id="UP000823388"/>
    </source>
</evidence>
<evidence type="ECO:0000256" key="3">
    <source>
        <dbReference type="ARBA" id="ARBA00022737"/>
    </source>
</evidence>
<evidence type="ECO:0000256" key="2">
    <source>
        <dbReference type="ARBA" id="ARBA00022692"/>
    </source>
</evidence>
<dbReference type="SMART" id="SM00248">
    <property type="entry name" value="ANK"/>
    <property type="match status" value="8"/>
</dbReference>
<keyword evidence="3" id="KW-0677">Repeat</keyword>
<dbReference type="PANTHER" id="PTHR24186">
    <property type="entry name" value="PROTEIN PHOSPHATASE 1 REGULATORY SUBUNIT"/>
    <property type="match status" value="1"/>
</dbReference>
<keyword evidence="6 7" id="KW-0472">Membrane</keyword>
<dbReference type="InterPro" id="IPR026961">
    <property type="entry name" value="PGG_dom"/>
</dbReference>
<evidence type="ECO:0000259" key="8">
    <source>
        <dbReference type="Pfam" id="PF13962"/>
    </source>
</evidence>
<dbReference type="InterPro" id="IPR002110">
    <property type="entry name" value="Ankyrin_rpt"/>
</dbReference>
<organism evidence="9 10">
    <name type="scientific">Panicum virgatum</name>
    <name type="common">Blackwell switchgrass</name>
    <dbReference type="NCBI Taxonomy" id="38727"/>
    <lineage>
        <taxon>Eukaryota</taxon>
        <taxon>Viridiplantae</taxon>
        <taxon>Streptophyta</taxon>
        <taxon>Embryophyta</taxon>
        <taxon>Tracheophyta</taxon>
        <taxon>Spermatophyta</taxon>
        <taxon>Magnoliopsida</taxon>
        <taxon>Liliopsida</taxon>
        <taxon>Poales</taxon>
        <taxon>Poaceae</taxon>
        <taxon>PACMAD clade</taxon>
        <taxon>Panicoideae</taxon>
        <taxon>Panicodae</taxon>
        <taxon>Paniceae</taxon>
        <taxon>Panicinae</taxon>
        <taxon>Panicum</taxon>
        <taxon>Panicum sect. Hiantes</taxon>
    </lineage>
</organism>
<dbReference type="GO" id="GO:0005886">
    <property type="term" value="C:plasma membrane"/>
    <property type="evidence" value="ECO:0007669"/>
    <property type="project" value="TreeGrafter"/>
</dbReference>
<dbReference type="EMBL" id="CM029039">
    <property type="protein sequence ID" value="KAG2641259.1"/>
    <property type="molecule type" value="Genomic_DNA"/>
</dbReference>
<keyword evidence="10" id="KW-1185">Reference proteome</keyword>
<dbReference type="Pfam" id="PF00023">
    <property type="entry name" value="Ank"/>
    <property type="match status" value="1"/>
</dbReference>
<dbReference type="Pfam" id="PF13857">
    <property type="entry name" value="Ank_5"/>
    <property type="match status" value="1"/>
</dbReference>
<dbReference type="PANTHER" id="PTHR24186:SF50">
    <property type="entry name" value="ANKYRIN REPEAT-CONTAINING PROTEIN ITN1-LIKE ISOFORM X1"/>
    <property type="match status" value="1"/>
</dbReference>
<evidence type="ECO:0000256" key="5">
    <source>
        <dbReference type="ARBA" id="ARBA00023043"/>
    </source>
</evidence>
<dbReference type="AlphaFoldDB" id="A0A8T0WDK5"/>
<evidence type="ECO:0000256" key="7">
    <source>
        <dbReference type="SAM" id="Phobius"/>
    </source>
</evidence>
<evidence type="ECO:0000313" key="9">
    <source>
        <dbReference type="EMBL" id="KAG2641259.1"/>
    </source>
</evidence>
<reference evidence="9" key="1">
    <citation type="submission" date="2020-05" db="EMBL/GenBank/DDBJ databases">
        <title>WGS assembly of Panicum virgatum.</title>
        <authorList>
            <person name="Lovell J.T."/>
            <person name="Jenkins J."/>
            <person name="Shu S."/>
            <person name="Juenger T.E."/>
            <person name="Schmutz J."/>
        </authorList>
    </citation>
    <scope>NUCLEOTIDE SEQUENCE</scope>
    <source>
        <strain evidence="9">AP13</strain>
    </source>
</reference>
<evidence type="ECO:0000256" key="1">
    <source>
        <dbReference type="ARBA" id="ARBA00004141"/>
    </source>
</evidence>
<keyword evidence="4 7" id="KW-1133">Transmembrane helix</keyword>
<feature type="transmembrane region" description="Helical" evidence="7">
    <location>
        <begin position="641"/>
        <end position="662"/>
    </location>
</feature>